<protein>
    <submittedName>
        <fullName evidence="2">Uncharacterized protein</fullName>
    </submittedName>
</protein>
<evidence type="ECO:0000256" key="1">
    <source>
        <dbReference type="SAM" id="SignalP"/>
    </source>
</evidence>
<feature type="signal peptide" evidence="1">
    <location>
        <begin position="1"/>
        <end position="17"/>
    </location>
</feature>
<sequence>MALPLSLFLLCCSGATMLSLPLSFPRCRKSLAATLCKGASTCKHWRPRRDRPSD</sequence>
<dbReference type="Proteomes" id="UP000825935">
    <property type="component" value="Chromosome 17"/>
</dbReference>
<accession>A0A8T2SVB7</accession>
<feature type="chain" id="PRO_5035722606" evidence="1">
    <location>
        <begin position="18"/>
        <end position="54"/>
    </location>
</feature>
<evidence type="ECO:0000313" key="2">
    <source>
        <dbReference type="EMBL" id="KAH7372375.1"/>
    </source>
</evidence>
<name>A0A8T2SVB7_CERRI</name>
<reference evidence="2" key="1">
    <citation type="submission" date="2021-08" db="EMBL/GenBank/DDBJ databases">
        <title>WGS assembly of Ceratopteris richardii.</title>
        <authorList>
            <person name="Marchant D.B."/>
            <person name="Chen G."/>
            <person name="Jenkins J."/>
            <person name="Shu S."/>
            <person name="Leebens-Mack J."/>
            <person name="Grimwood J."/>
            <person name="Schmutz J."/>
            <person name="Soltis P."/>
            <person name="Soltis D."/>
            <person name="Chen Z.-H."/>
        </authorList>
    </citation>
    <scope>NUCLEOTIDE SEQUENCE</scope>
    <source>
        <strain evidence="2">Whitten #5841</strain>
        <tissue evidence="2">Leaf</tissue>
    </source>
</reference>
<keyword evidence="1" id="KW-0732">Signal</keyword>
<dbReference type="AlphaFoldDB" id="A0A8T2SVB7"/>
<keyword evidence="3" id="KW-1185">Reference proteome</keyword>
<comment type="caution">
    <text evidence="2">The sequence shown here is derived from an EMBL/GenBank/DDBJ whole genome shotgun (WGS) entry which is preliminary data.</text>
</comment>
<evidence type="ECO:0000313" key="3">
    <source>
        <dbReference type="Proteomes" id="UP000825935"/>
    </source>
</evidence>
<organism evidence="2 3">
    <name type="scientific">Ceratopteris richardii</name>
    <name type="common">Triangle waterfern</name>
    <dbReference type="NCBI Taxonomy" id="49495"/>
    <lineage>
        <taxon>Eukaryota</taxon>
        <taxon>Viridiplantae</taxon>
        <taxon>Streptophyta</taxon>
        <taxon>Embryophyta</taxon>
        <taxon>Tracheophyta</taxon>
        <taxon>Polypodiopsida</taxon>
        <taxon>Polypodiidae</taxon>
        <taxon>Polypodiales</taxon>
        <taxon>Pteridineae</taxon>
        <taxon>Pteridaceae</taxon>
        <taxon>Parkerioideae</taxon>
        <taxon>Ceratopteris</taxon>
    </lineage>
</organism>
<gene>
    <name evidence="2" type="ORF">KP509_17G000400</name>
</gene>
<proteinExistence type="predicted"/>
<dbReference type="EMBL" id="CM035422">
    <property type="protein sequence ID" value="KAH7372375.1"/>
    <property type="molecule type" value="Genomic_DNA"/>
</dbReference>